<protein>
    <recommendedName>
        <fullName evidence="4">DUF433 domain-containing protein</fullName>
    </recommendedName>
</protein>
<proteinExistence type="predicted"/>
<dbReference type="InterPro" id="IPR007367">
    <property type="entry name" value="DUF433"/>
</dbReference>
<dbReference type="eggNOG" id="COG2442">
    <property type="taxonomic scope" value="Bacteria"/>
</dbReference>
<dbReference type="PANTHER" id="PTHR34849:SF3">
    <property type="entry name" value="SSR2962 PROTEIN"/>
    <property type="match status" value="1"/>
</dbReference>
<accession>L0DUV0</accession>
<evidence type="ECO:0000313" key="3">
    <source>
        <dbReference type="Proteomes" id="UP000010809"/>
    </source>
</evidence>
<evidence type="ECO:0008006" key="4">
    <source>
        <dbReference type="Google" id="ProtNLM"/>
    </source>
</evidence>
<dbReference type="InterPro" id="IPR009057">
    <property type="entry name" value="Homeodomain-like_sf"/>
</dbReference>
<gene>
    <name evidence="2" type="ordered locus">TVNIR_1695</name>
</gene>
<keyword evidence="3" id="KW-1185">Reference proteome</keyword>
<dbReference type="InterPro" id="IPR036388">
    <property type="entry name" value="WH-like_DNA-bd_sf"/>
</dbReference>
<dbReference type="Pfam" id="PF04255">
    <property type="entry name" value="DUF433"/>
    <property type="match status" value="1"/>
</dbReference>
<dbReference type="PATRIC" id="fig|1255043.3.peg.1716"/>
<dbReference type="RefSeq" id="WP_015258487.1">
    <property type="nucleotide sequence ID" value="NC_019902.2"/>
</dbReference>
<sequence length="85" mass="8899">MIPPGRIAIDPATCHGRPVIRGTRVPVSIVLGSLAAGMTSDEIKREYGLTDEDIQSAVLAQQRGLFDSPATPDPFPSGPSPADES</sequence>
<reference evidence="2" key="1">
    <citation type="submission" date="2015-12" db="EMBL/GenBank/DDBJ databases">
        <authorList>
            <person name="Tikhonova T.V."/>
            <person name="Pavlov A.R."/>
            <person name="Beletsky A.V."/>
            <person name="Mardanov A.V."/>
            <person name="Sorokin D.Y."/>
            <person name="Ravin N.V."/>
            <person name="Popov V.O."/>
        </authorList>
    </citation>
    <scope>NUCLEOTIDE SEQUENCE</scope>
    <source>
        <strain evidence="2">DSM 14787</strain>
    </source>
</reference>
<dbReference type="KEGG" id="tni:TVNIR_1695"/>
<feature type="region of interest" description="Disordered" evidence="1">
    <location>
        <begin position="64"/>
        <end position="85"/>
    </location>
</feature>
<evidence type="ECO:0000256" key="1">
    <source>
        <dbReference type="SAM" id="MobiDB-lite"/>
    </source>
</evidence>
<dbReference type="HOGENOM" id="CLU_2511653_0_0_6"/>
<dbReference type="SUPFAM" id="SSF46689">
    <property type="entry name" value="Homeodomain-like"/>
    <property type="match status" value="1"/>
</dbReference>
<name>L0DUV0_THIND</name>
<dbReference type="PANTHER" id="PTHR34849">
    <property type="entry name" value="SSL5025 PROTEIN"/>
    <property type="match status" value="1"/>
</dbReference>
<dbReference type="Proteomes" id="UP000010809">
    <property type="component" value="Chromosome"/>
</dbReference>
<dbReference type="AlphaFoldDB" id="L0DUV0"/>
<dbReference type="STRING" id="1255043.TVNIR_1695"/>
<evidence type="ECO:0000313" key="2">
    <source>
        <dbReference type="EMBL" id="AGA33359.1"/>
    </source>
</evidence>
<dbReference type="Gene3D" id="1.10.10.10">
    <property type="entry name" value="Winged helix-like DNA-binding domain superfamily/Winged helix DNA-binding domain"/>
    <property type="match status" value="1"/>
</dbReference>
<dbReference type="OrthoDB" id="5140481at2"/>
<organism evidence="2 3">
    <name type="scientific">Thioalkalivibrio nitratireducens (strain DSM 14787 / UNIQEM 213 / ALEN2)</name>
    <dbReference type="NCBI Taxonomy" id="1255043"/>
    <lineage>
        <taxon>Bacteria</taxon>
        <taxon>Pseudomonadati</taxon>
        <taxon>Pseudomonadota</taxon>
        <taxon>Gammaproteobacteria</taxon>
        <taxon>Chromatiales</taxon>
        <taxon>Ectothiorhodospiraceae</taxon>
        <taxon>Thioalkalivibrio</taxon>
    </lineage>
</organism>
<dbReference type="EMBL" id="CP003989">
    <property type="protein sequence ID" value="AGA33359.1"/>
    <property type="molecule type" value="Genomic_DNA"/>
</dbReference>